<feature type="compositionally biased region" description="Low complexity" evidence="1">
    <location>
        <begin position="122"/>
        <end position="144"/>
    </location>
</feature>
<organism evidence="3 4">
    <name type="scientific">Streptomyces himastatinicus ATCC 53653</name>
    <dbReference type="NCBI Taxonomy" id="457427"/>
    <lineage>
        <taxon>Bacteria</taxon>
        <taxon>Bacillati</taxon>
        <taxon>Actinomycetota</taxon>
        <taxon>Actinomycetes</taxon>
        <taxon>Kitasatosporales</taxon>
        <taxon>Streptomycetaceae</taxon>
        <taxon>Streptomyces</taxon>
        <taxon>Streptomyces violaceusniger group</taxon>
    </lineage>
</organism>
<reference evidence="3 4" key="1">
    <citation type="submission" date="2009-02" db="EMBL/GenBank/DDBJ databases">
        <title>Annotation of Streptomyces hygroscopicus strain ATCC 53653.</title>
        <authorList>
            <consortium name="The Broad Institute Genome Sequencing Platform"/>
            <consortium name="Broad Institute Microbial Sequencing Center"/>
            <person name="Fischbach M."/>
            <person name="Godfrey P."/>
            <person name="Ward D."/>
            <person name="Young S."/>
            <person name="Zeng Q."/>
            <person name="Koehrsen M."/>
            <person name="Alvarado L."/>
            <person name="Berlin A.M."/>
            <person name="Bochicchio J."/>
            <person name="Borenstein D."/>
            <person name="Chapman S.B."/>
            <person name="Chen Z."/>
            <person name="Engels R."/>
            <person name="Freedman E."/>
            <person name="Gellesch M."/>
            <person name="Goldberg J."/>
            <person name="Griggs A."/>
            <person name="Gujja S."/>
            <person name="Heilman E.R."/>
            <person name="Heiman D.I."/>
            <person name="Hepburn T.A."/>
            <person name="Howarth C."/>
            <person name="Jen D."/>
            <person name="Larson L."/>
            <person name="Lewis B."/>
            <person name="Mehta T."/>
            <person name="Park D."/>
            <person name="Pearson M."/>
            <person name="Richards J."/>
            <person name="Roberts A."/>
            <person name="Saif S."/>
            <person name="Shea T.D."/>
            <person name="Shenoy N."/>
            <person name="Sisk P."/>
            <person name="Stolte C."/>
            <person name="Sykes S.N."/>
            <person name="Thomson T."/>
            <person name="Walk T."/>
            <person name="White J."/>
            <person name="Yandava C."/>
            <person name="Straight P."/>
            <person name="Clardy J."/>
            <person name="Hung D."/>
            <person name="Kolter R."/>
            <person name="Mekalanos J."/>
            <person name="Walker S."/>
            <person name="Walsh C.T."/>
            <person name="Wieland-Brown L.C."/>
            <person name="Haas B."/>
            <person name="Nusbaum C."/>
            <person name="Birren B."/>
        </authorList>
    </citation>
    <scope>NUCLEOTIDE SEQUENCE [LARGE SCALE GENOMIC DNA]</scope>
    <source>
        <strain evidence="3 4">ATCC 53653</strain>
    </source>
</reference>
<evidence type="ECO:0000256" key="1">
    <source>
        <dbReference type="SAM" id="MobiDB-lite"/>
    </source>
</evidence>
<dbReference type="InterPro" id="IPR012347">
    <property type="entry name" value="Ferritin-like"/>
</dbReference>
<dbReference type="HOGENOM" id="CLU_079636_0_0_11"/>
<dbReference type="PANTHER" id="PTHR38593:SF1">
    <property type="entry name" value="BLR2558 PROTEIN"/>
    <property type="match status" value="1"/>
</dbReference>
<protein>
    <submittedName>
        <fullName evidence="3">Putative secreted protein</fullName>
    </submittedName>
</protein>
<dbReference type="AlphaFoldDB" id="D9WD94"/>
<feature type="domain" description="DUF4142" evidence="2">
    <location>
        <begin position="153"/>
        <end position="282"/>
    </location>
</feature>
<dbReference type="PANTHER" id="PTHR38593">
    <property type="entry name" value="BLR2558 PROTEIN"/>
    <property type="match status" value="1"/>
</dbReference>
<dbReference type="Pfam" id="PF13628">
    <property type="entry name" value="DUF4142"/>
    <property type="match status" value="1"/>
</dbReference>
<keyword evidence="4" id="KW-1185">Reference proteome</keyword>
<proteinExistence type="predicted"/>
<dbReference type="STRING" id="457427.SSOG_04870"/>
<gene>
    <name evidence="3" type="ORF">SSOG_04870</name>
</gene>
<feature type="region of interest" description="Disordered" evidence="1">
    <location>
        <begin position="112"/>
        <end position="144"/>
    </location>
</feature>
<dbReference type="InterPro" id="IPR025419">
    <property type="entry name" value="DUF4142"/>
</dbReference>
<accession>D9WD94</accession>
<dbReference type="EMBL" id="GG657754">
    <property type="protein sequence ID" value="EFL25155.1"/>
    <property type="molecule type" value="Genomic_DNA"/>
</dbReference>
<evidence type="ECO:0000259" key="2">
    <source>
        <dbReference type="Pfam" id="PF13628"/>
    </source>
</evidence>
<name>D9WD94_9ACTN</name>
<sequence>MLHGVTVSREPGGVRSISLGHARLAEMACGRGSVGGFRGRGGCFCALLTNAVFCSRQSLVFRVLQHPPPGGTMTTHGRSSHGAASNRSRMIAVGAALAAVVAGAGIWVSQADDGGSQSVTDSGMPSAHGGMGAGAAAASGADAANSGPLSELDKTFLVKVRQAGLWEIPAGRMAQTQASSEAIKRAGTHLLDGHSKLDQLVREDAKALSSPIPDEASAEQQEWVKQLKAADGEKFDQLFVDLLRASHGKIFITIGEVRAATKNHMIRRLAQVTNDTVMDHMTVLEDTGLVTDAVLDDVGASVPK</sequence>
<dbReference type="Proteomes" id="UP000003963">
    <property type="component" value="Unassembled WGS sequence"/>
</dbReference>
<evidence type="ECO:0000313" key="3">
    <source>
        <dbReference type="EMBL" id="EFL25155.1"/>
    </source>
</evidence>
<evidence type="ECO:0000313" key="4">
    <source>
        <dbReference type="Proteomes" id="UP000003963"/>
    </source>
</evidence>
<dbReference type="Gene3D" id="1.20.1260.10">
    <property type="match status" value="1"/>
</dbReference>